<protein>
    <submittedName>
        <fullName evidence="1">Uncharacterized protein</fullName>
    </submittedName>
</protein>
<accession>D3AJ77</accession>
<reference evidence="1 2" key="1">
    <citation type="submission" date="2010-01" db="EMBL/GenBank/DDBJ databases">
        <authorList>
            <person name="Weinstock G."/>
            <person name="Sodergren E."/>
            <person name="Clifton S."/>
            <person name="Fulton L."/>
            <person name="Fulton B."/>
            <person name="Courtney L."/>
            <person name="Fronick C."/>
            <person name="Harrison M."/>
            <person name="Strong C."/>
            <person name="Farmer C."/>
            <person name="Delahaunty K."/>
            <person name="Markovic C."/>
            <person name="Hall O."/>
            <person name="Minx P."/>
            <person name="Tomlinson C."/>
            <person name="Mitreva M."/>
            <person name="Nelson J."/>
            <person name="Hou S."/>
            <person name="Wollam A."/>
            <person name="Pepin K.H."/>
            <person name="Johnson M."/>
            <person name="Bhonagiri V."/>
            <person name="Nash W.E."/>
            <person name="Warren W."/>
            <person name="Chinwalla A."/>
            <person name="Mardis E.R."/>
            <person name="Wilson R.K."/>
        </authorList>
    </citation>
    <scope>NUCLEOTIDE SEQUENCE [LARGE SCALE GENOMIC DNA]</scope>
    <source>
        <strain evidence="1 2">DSM 13479</strain>
    </source>
</reference>
<dbReference type="HOGENOM" id="CLU_2770282_0_0_9"/>
<sequence length="69" mass="7847">MLRCTDSRINSIFENNSLLEGIWLLRFFSIRSIFVPSGTSAEVMIFSGNIMAITTTPCYNRSIRNHCLS</sequence>
<comment type="caution">
    <text evidence="1">The sequence shown here is derived from an EMBL/GenBank/DDBJ whole genome shotgun (WGS) entry which is preliminary data.</text>
</comment>
<organism evidence="1 2">
    <name type="scientific">Hungatella hathewayi DSM 13479</name>
    <dbReference type="NCBI Taxonomy" id="566550"/>
    <lineage>
        <taxon>Bacteria</taxon>
        <taxon>Bacillati</taxon>
        <taxon>Bacillota</taxon>
        <taxon>Clostridia</taxon>
        <taxon>Lachnospirales</taxon>
        <taxon>Lachnospiraceae</taxon>
        <taxon>Hungatella</taxon>
    </lineage>
</organism>
<evidence type="ECO:0000313" key="2">
    <source>
        <dbReference type="Proteomes" id="UP000004968"/>
    </source>
</evidence>
<evidence type="ECO:0000313" key="1">
    <source>
        <dbReference type="EMBL" id="EFC98150.1"/>
    </source>
</evidence>
<dbReference type="EMBL" id="ACIO01000308">
    <property type="protein sequence ID" value="EFC98150.1"/>
    <property type="molecule type" value="Genomic_DNA"/>
</dbReference>
<dbReference type="Proteomes" id="UP000004968">
    <property type="component" value="Unassembled WGS sequence"/>
</dbReference>
<name>D3AJ77_9FIRM</name>
<gene>
    <name evidence="1" type="ORF">CLOSTHATH_03667</name>
</gene>
<proteinExistence type="predicted"/>
<dbReference type="AlphaFoldDB" id="D3AJ77"/>